<dbReference type="STRING" id="7398.A0A1B0AHE4"/>
<evidence type="ECO:0000313" key="2">
    <source>
        <dbReference type="EnsemblMetazoa" id="GPAI045850-PA"/>
    </source>
</evidence>
<proteinExistence type="predicted"/>
<dbReference type="InterPro" id="IPR027417">
    <property type="entry name" value="P-loop_NTPase"/>
</dbReference>
<evidence type="ECO:0000313" key="3">
    <source>
        <dbReference type="Proteomes" id="UP000092445"/>
    </source>
</evidence>
<protein>
    <submittedName>
        <fullName evidence="2">Uncharacterized protein</fullName>
    </submittedName>
</protein>
<evidence type="ECO:0000256" key="1">
    <source>
        <dbReference type="SAM" id="MobiDB-lite"/>
    </source>
</evidence>
<dbReference type="EnsemblMetazoa" id="GPAI045850-RA">
    <property type="protein sequence ID" value="GPAI045850-PA"/>
    <property type="gene ID" value="GPAI045850"/>
</dbReference>
<reference evidence="3" key="1">
    <citation type="submission" date="2014-03" db="EMBL/GenBank/DDBJ databases">
        <authorList>
            <person name="Aksoy S."/>
            <person name="Warren W."/>
            <person name="Wilson R.K."/>
        </authorList>
    </citation>
    <scope>NUCLEOTIDE SEQUENCE [LARGE SCALE GENOMIC DNA]</scope>
    <source>
        <strain evidence="3">IAEA</strain>
    </source>
</reference>
<name>A0A1B0AHE4_GLOPL</name>
<dbReference type="VEuPathDB" id="VectorBase:GPAI045850"/>
<sequence>MSKLRKSASFRSRIPISQNRLKRNDNESEKKIFDLKPNRSLDFNQKLNKGRKGVTKDTTDIHKAKKNIFTPPGYLYSSYSSSDESYESDLQYKKISSKYAHFVTEDVMCVSTDAISLDGLLDTVSCGSNFSDPPSPVQYQNVPLIMAAKNVSYESLDNYKNVDGKELKAKSHHLNQSDAKLFQSSMSHEKFRMEMHQKENTELIQPPDIINKVSSVQMANKIHQRQNQQLNNGKVTNRWHGHTLSLPRNANSLGASNASALTKKNEVNGQRSIPNVESVDGLYNEPSDSLNDKIYINTAGGSKNTPPYYSPPAYATFQSNRSEVPVTFRNPGAANADGLDKVNVKVLKELYQKQQQQQQKQQQQQQQIQVDIIKASFAHPEPSLKPTTSSQNLNRQASVGSDRETILYRNELTAAANLFRGQHVKSVTEHFSLPPPLRKHSTLSHRDTVKARNDYGSLQKRIDETCSSSFEQLDLNPTAIEGDKKNACLNLSKMKNQELKQPMETGKVDFPVFKQRQIQLQLKQNPLTRQLFGVIQEEIGCPQSVLGCPRGTSAQNNKKTPVWPLEPELPLESQWADGITEGYWDQGGPWVFQPRSTPYRNDCELSGSYASLECPSPPGPPSAMPEAQKDPQARLSNFLRNFYQELAFKEPILPCWALPVAPGTMCPARLELDLRLNTNSHGFGDYITIDQLLTSVQTKEGNFLEAPRRCLIECPNWASRSQLCLRILYAWSKEPPWPSKGTPVALTLLIPLLELKRGFAHYVEKELLPKGSLNPFNNITGGFCAAWNSLTALGPKLLIILDGYTSQRSGNTNVSPPRKYRSGGIVSSSSGKNQYSSDVHELLDGKLFPEARILILTNSSNCSELMPIVQRHVMFEGLTWGRSASILGGGRWGGPSRLIDGVQENKCLRHAVKTPLGCLAISAIYESSDGQLPIEELDVVESIFNCVAPNVLTSNVSELGRLALFCLKMKRTYITTAEIKMYCSLPESIMGCLDKNVLYGKSANKKAEYVFNPICQGMLEYLAANYIASLASRPGLLSAEITGMAIGDELDIDLLKVLKYAMALLGEQAYILLSKLTPLWLSPQTVFSLALAGGSSDANMAALCDILGISKHPPISPLETKPLWVQVRSVPTDLMGWGMALKSPTCTLKNLEVIYQLEKQNLLETRKAIETFLDSIAINESVSTLRLSSLIEMDVKDSEINYLANCISKMLLKPRLENFELVLTLIEEDPPMLKLQSVVTAVCRTIPRQMKLSSLLLDLGLCTSQLVQICTALEKCANLTRLSLPHLRCERGAISTLSTLLSTKPISFLFLPSCWGARDDPPSSSGVSMGSGSGSSTGTSCLIKQGSLPGAPSPRTYAPGVFSSLPRGMFVPQASLGRSATLPRQPLDQTSEKRSCDSVVSKIWYPTPCCDGGPHNSGTLHDLFATIRDNYSKLRGLDLSKAQLSLEDSMCLGETIRVSNTLHTLKLEGSSRISEILPSILGASESPCLQMLSIGSQRLNLDDSVIVMCARALTSCATLRLLSIDGWCLRIEHAQTLSILRAFLSLTSVREMSLANCRIQTCLIKADAKLAQLFESRSVVVLKMAGAQITLPDLTVFRGPQLLQFIDGFPCLRELDLSAPARSGIESTHTSPLILDDKCIVHLLNTLKMCNWVIHFDDMTKALKCISKAIRNSPISHLKLDGISVLDRPKKKRCEALFMHCFITTLPHLRWMGISLSGKKEDQVTAIGNAVLDLKGLEIEIKLSESTIDQAKLMAQVISLDGKFDIKVSTFGTSSGILIHAERCGVKSLTRKTKDKDYNA</sequence>
<keyword evidence="3" id="KW-1185">Reference proteome</keyword>
<dbReference type="SUPFAM" id="SSF52047">
    <property type="entry name" value="RNI-like"/>
    <property type="match status" value="1"/>
</dbReference>
<organism evidence="2 3">
    <name type="scientific">Glossina pallidipes</name>
    <name type="common">Tsetse fly</name>
    <dbReference type="NCBI Taxonomy" id="7398"/>
    <lineage>
        <taxon>Eukaryota</taxon>
        <taxon>Metazoa</taxon>
        <taxon>Ecdysozoa</taxon>
        <taxon>Arthropoda</taxon>
        <taxon>Hexapoda</taxon>
        <taxon>Insecta</taxon>
        <taxon>Pterygota</taxon>
        <taxon>Neoptera</taxon>
        <taxon>Endopterygota</taxon>
        <taxon>Diptera</taxon>
        <taxon>Brachycera</taxon>
        <taxon>Muscomorpha</taxon>
        <taxon>Hippoboscoidea</taxon>
        <taxon>Glossinidae</taxon>
        <taxon>Glossina</taxon>
    </lineage>
</organism>
<dbReference type="Proteomes" id="UP000092445">
    <property type="component" value="Unassembled WGS sequence"/>
</dbReference>
<feature type="compositionally biased region" description="Polar residues" evidence="1">
    <location>
        <begin position="385"/>
        <end position="399"/>
    </location>
</feature>
<feature type="region of interest" description="Disordered" evidence="1">
    <location>
        <begin position="809"/>
        <end position="832"/>
    </location>
</feature>
<accession>A0A1B0AHE4</accession>
<feature type="region of interest" description="Disordered" evidence="1">
    <location>
        <begin position="380"/>
        <end position="400"/>
    </location>
</feature>
<dbReference type="Gene3D" id="3.80.10.10">
    <property type="entry name" value="Ribonuclease Inhibitor"/>
    <property type="match status" value="1"/>
</dbReference>
<reference evidence="2" key="2">
    <citation type="submission" date="2020-05" db="UniProtKB">
        <authorList>
            <consortium name="EnsemblMetazoa"/>
        </authorList>
    </citation>
    <scope>IDENTIFICATION</scope>
    <source>
        <strain evidence="2">IAEA</strain>
    </source>
</reference>
<dbReference type="InterPro" id="IPR032675">
    <property type="entry name" value="LRR_dom_sf"/>
</dbReference>
<dbReference type="Gene3D" id="3.40.50.300">
    <property type="entry name" value="P-loop containing nucleotide triphosphate hydrolases"/>
    <property type="match status" value="1"/>
</dbReference>